<sequence length="869" mass="92910">MGNEQSVSEEPTQTEKIPETHENGSVNGLSAGVLAPASEISGDVAGRWKSFLFTPSLFVPTVTVEPTVEKNGGLLLLSLAVEPNGIGQVTDGGDGEHEGEHRGEHEEEHVDAAVVNEAIEKVVEEVKKSKEEKVSRFGKLFKMKPHVKNVPKEESPGESPAGASTPEEEPQQESSSSGDDTTSLRTLAGERTGSKLVMMEPEEEEEEEALSQSVVATEEPAENQRIPAEEELFMNDEYQNIFFSGGMEMDEGVPETEDVIVASLTSTDQEEVSVPLTSADSRGGPGLTWPGRSECIPVITRAEAGSAAAKADPVNTPEAAIEAFFQLLGDFAFPEPAVDAEILLEDEAVVAATSEATSEKLKLPTAERRRGEGPGTVGGEAADAWVEEPEGAEAQSFVEGHFERDFETIEDTTSDDARRHVTSEQEAPDLSRDSKVIRTGLEFELGPFKAAPHGDSKDTTHLIPEAQPPPEPDSASVEPSPEEEGAPETDDGNTQPEQIQEEDDPEKNSVMNFFKTLVTPTKTPKKSSAAPDAAKDQVAQVSEPPAAPKGMSVPPPPPPEPPKMETKGETSAKPAKTTPKEEPVKEPEASKGKSAKEAFGKFFRSKKDKELPQPEAVVEVQPVVEVQLQRFTSRILRIKSSFALQETPVVEAEAVVEIQPTVEEEPQPVAEEEKVDPSKTGTLEAAPKPEPPPPAQEKKPASKSGFMSIFKSKAADPKKASPAPPAAAEPAPAVKTKEEPKPAAKPSETPADNKAAVTAAQAGEDAPSGPKKLEKRNSIQLFFKIRVRASQRGVRSVTPQMLASKRNHSLVLQQLRSPNEARTASEGSPVQTDSPPLPSTSVLPRILPSSLSTLTKSLSCCSSDGETLD</sequence>
<feature type="region of interest" description="Disordered" evidence="1">
    <location>
        <begin position="145"/>
        <end position="221"/>
    </location>
</feature>
<feature type="compositionally biased region" description="Polar residues" evidence="1">
    <location>
        <begin position="813"/>
        <end position="842"/>
    </location>
</feature>
<feature type="region of interest" description="Disordered" evidence="1">
    <location>
        <begin position="409"/>
        <end position="616"/>
    </location>
</feature>
<feature type="compositionally biased region" description="Basic and acidic residues" evidence="1">
    <location>
        <begin position="357"/>
        <end position="372"/>
    </location>
</feature>
<evidence type="ECO:0000313" key="2">
    <source>
        <dbReference type="EMBL" id="TWW57136.1"/>
    </source>
</evidence>
<accession>A0A5C6MPP5</accession>
<feature type="region of interest" description="Disordered" evidence="1">
    <location>
        <begin position="90"/>
        <end position="110"/>
    </location>
</feature>
<name>A0A5C6MPP5_9TELE</name>
<dbReference type="EMBL" id="RHFK02000021">
    <property type="protein sequence ID" value="TWW57136.1"/>
    <property type="molecule type" value="Genomic_DNA"/>
</dbReference>
<evidence type="ECO:0000313" key="3">
    <source>
        <dbReference type="Proteomes" id="UP000324091"/>
    </source>
</evidence>
<feature type="compositionally biased region" description="Basic and acidic residues" evidence="1">
    <location>
        <begin position="94"/>
        <end position="110"/>
    </location>
</feature>
<organism evidence="2 3">
    <name type="scientific">Takifugu flavidus</name>
    <name type="common">sansaifugu</name>
    <dbReference type="NCBI Taxonomy" id="433684"/>
    <lineage>
        <taxon>Eukaryota</taxon>
        <taxon>Metazoa</taxon>
        <taxon>Chordata</taxon>
        <taxon>Craniata</taxon>
        <taxon>Vertebrata</taxon>
        <taxon>Euteleostomi</taxon>
        <taxon>Actinopterygii</taxon>
        <taxon>Neopterygii</taxon>
        <taxon>Teleostei</taxon>
        <taxon>Neoteleostei</taxon>
        <taxon>Acanthomorphata</taxon>
        <taxon>Eupercaria</taxon>
        <taxon>Tetraodontiformes</taxon>
        <taxon>Tetradontoidea</taxon>
        <taxon>Tetraodontidae</taxon>
        <taxon>Takifugu</taxon>
    </lineage>
</organism>
<protein>
    <recommendedName>
        <fullName evidence="4">Breast carcinoma-amplified sequence 1</fullName>
    </recommendedName>
</protein>
<feature type="region of interest" description="Disordered" evidence="1">
    <location>
        <begin position="658"/>
        <end position="775"/>
    </location>
</feature>
<feature type="region of interest" description="Disordered" evidence="1">
    <location>
        <begin position="813"/>
        <end position="844"/>
    </location>
</feature>
<evidence type="ECO:0000256" key="1">
    <source>
        <dbReference type="SAM" id="MobiDB-lite"/>
    </source>
</evidence>
<feature type="region of interest" description="Disordered" evidence="1">
    <location>
        <begin position="353"/>
        <end position="380"/>
    </location>
</feature>
<feature type="region of interest" description="Disordered" evidence="1">
    <location>
        <begin position="271"/>
        <end position="290"/>
    </location>
</feature>
<feature type="compositionally biased region" description="Acidic residues" evidence="1">
    <location>
        <begin position="200"/>
        <end position="209"/>
    </location>
</feature>
<comment type="caution">
    <text evidence="2">The sequence shown here is derived from an EMBL/GenBank/DDBJ whole genome shotgun (WGS) entry which is preliminary data.</text>
</comment>
<keyword evidence="3" id="KW-1185">Reference proteome</keyword>
<gene>
    <name evidence="2" type="ORF">D4764_08G0011230</name>
</gene>
<feature type="compositionally biased region" description="Acidic residues" evidence="1">
    <location>
        <begin position="480"/>
        <end position="491"/>
    </location>
</feature>
<feature type="compositionally biased region" description="Basic and acidic residues" evidence="1">
    <location>
        <begin position="578"/>
        <end position="612"/>
    </location>
</feature>
<reference evidence="2 3" key="1">
    <citation type="submission" date="2019-04" db="EMBL/GenBank/DDBJ databases">
        <title>Chromosome genome assembly for Takifugu flavidus.</title>
        <authorList>
            <person name="Xiao S."/>
        </authorList>
    </citation>
    <scope>NUCLEOTIDE SEQUENCE [LARGE SCALE GENOMIC DNA]</scope>
    <source>
        <strain evidence="2">HTHZ2018</strain>
        <tissue evidence="2">Muscle</tissue>
    </source>
</reference>
<feature type="region of interest" description="Disordered" evidence="1">
    <location>
        <begin position="1"/>
        <end position="30"/>
    </location>
</feature>
<proteinExistence type="predicted"/>
<feature type="compositionally biased region" description="Basic and acidic residues" evidence="1">
    <location>
        <begin position="415"/>
        <end position="436"/>
    </location>
</feature>
<dbReference type="AlphaFoldDB" id="A0A5C6MPP5"/>
<feature type="compositionally biased region" description="Low complexity" evidence="1">
    <location>
        <begin position="519"/>
        <end position="532"/>
    </location>
</feature>
<feature type="compositionally biased region" description="Polar residues" evidence="1">
    <location>
        <begin position="1"/>
        <end position="15"/>
    </location>
</feature>
<evidence type="ECO:0008006" key="4">
    <source>
        <dbReference type="Google" id="ProtNLM"/>
    </source>
</evidence>
<dbReference type="Proteomes" id="UP000324091">
    <property type="component" value="Chromosome 8"/>
</dbReference>